<dbReference type="InterPro" id="IPR051910">
    <property type="entry name" value="ComF/GntX_DNA_util-trans"/>
</dbReference>
<evidence type="ECO:0000256" key="1">
    <source>
        <dbReference type="ARBA" id="ARBA00008007"/>
    </source>
</evidence>
<feature type="domain" description="Phosphoribosyltransferase" evidence="2">
    <location>
        <begin position="170"/>
        <end position="222"/>
    </location>
</feature>
<evidence type="ECO:0000313" key="4">
    <source>
        <dbReference type="Proteomes" id="UP000825258"/>
    </source>
</evidence>
<dbReference type="Pfam" id="PF00156">
    <property type="entry name" value="Pribosyltran"/>
    <property type="match status" value="1"/>
</dbReference>
<keyword evidence="4" id="KW-1185">Reference proteome</keyword>
<protein>
    <submittedName>
        <fullName evidence="3">Amidophosphoribosyltransferase</fullName>
    </submittedName>
</protein>
<sequence length="226" mass="26036">MLKNLINLIYPQTCFGCKNLLLKNEKTLCSDCLHELPKTYHHNIFENDLTKKFYGIIPIEFGASFLYFKSYGIVKEIIHNLKYRDKQEIGTLLGNLYAYELKEVIEQNNITEIIPVPLHPKRLKKRGYNQVTTFCVSLSENLNIPLNESLLVRNLYTETQTHKDKVARQYQTNLFEARFSEQDCGKHFLLVDDVITTGATLEKCANALLKIPNSKVSIVTIAFTQS</sequence>
<name>A0ABN6HXX9_9FLAO</name>
<accession>A0ABN6HXX9</accession>
<dbReference type="Gene3D" id="3.40.50.2020">
    <property type="match status" value="1"/>
</dbReference>
<dbReference type="CDD" id="cd06223">
    <property type="entry name" value="PRTases_typeI"/>
    <property type="match status" value="1"/>
</dbReference>
<dbReference type="EMBL" id="AP024749">
    <property type="protein sequence ID" value="BCY27656.1"/>
    <property type="molecule type" value="Genomic_DNA"/>
</dbReference>
<comment type="similarity">
    <text evidence="1">Belongs to the ComF/GntX family.</text>
</comment>
<gene>
    <name evidence="3" type="ORF">KK2020170_05240</name>
</gene>
<dbReference type="PANTHER" id="PTHR47505">
    <property type="entry name" value="DNA UTILIZATION PROTEIN YHGH"/>
    <property type="match status" value="1"/>
</dbReference>
<evidence type="ECO:0000313" key="3">
    <source>
        <dbReference type="EMBL" id="BCY27656.1"/>
    </source>
</evidence>
<dbReference type="InterPro" id="IPR029057">
    <property type="entry name" value="PRTase-like"/>
</dbReference>
<dbReference type="InterPro" id="IPR000836">
    <property type="entry name" value="PRTase_dom"/>
</dbReference>
<reference evidence="3 4" key="1">
    <citation type="submission" date="2021-06" db="EMBL/GenBank/DDBJ databases">
        <title>Whole genome sequences of Flavobacterium sp. KK2020170 and assembly.</title>
        <authorList>
            <person name="Kitahara K."/>
            <person name="Miyoshi S."/>
            <person name="Uesaka K."/>
        </authorList>
    </citation>
    <scope>NUCLEOTIDE SEQUENCE [LARGE SCALE GENOMIC DNA]</scope>
    <source>
        <strain evidence="3 4">KK2020170</strain>
    </source>
</reference>
<dbReference type="PANTHER" id="PTHR47505:SF1">
    <property type="entry name" value="DNA UTILIZATION PROTEIN YHGH"/>
    <property type="match status" value="1"/>
</dbReference>
<dbReference type="Proteomes" id="UP000825258">
    <property type="component" value="Chromosome"/>
</dbReference>
<organism evidence="3 4">
    <name type="scientific">Flavobacterium okayamense</name>
    <dbReference type="NCBI Taxonomy" id="2830782"/>
    <lineage>
        <taxon>Bacteria</taxon>
        <taxon>Pseudomonadati</taxon>
        <taxon>Bacteroidota</taxon>
        <taxon>Flavobacteriia</taxon>
        <taxon>Flavobacteriales</taxon>
        <taxon>Flavobacteriaceae</taxon>
        <taxon>Flavobacterium</taxon>
    </lineage>
</organism>
<evidence type="ECO:0000259" key="2">
    <source>
        <dbReference type="Pfam" id="PF00156"/>
    </source>
</evidence>
<dbReference type="SUPFAM" id="SSF53271">
    <property type="entry name" value="PRTase-like"/>
    <property type="match status" value="1"/>
</dbReference>
<proteinExistence type="inferred from homology"/>